<keyword evidence="3" id="KW-1185">Reference proteome</keyword>
<evidence type="ECO:0000256" key="1">
    <source>
        <dbReference type="SAM" id="SignalP"/>
    </source>
</evidence>
<keyword evidence="1" id="KW-0732">Signal</keyword>
<dbReference type="RefSeq" id="WP_378289013.1">
    <property type="nucleotide sequence ID" value="NZ_JBHSON010000095.1"/>
</dbReference>
<protein>
    <submittedName>
        <fullName evidence="2">Uncharacterized protein</fullName>
    </submittedName>
</protein>
<dbReference type="EMBL" id="JBHSON010000095">
    <property type="protein sequence ID" value="MFC5752731.1"/>
    <property type="molecule type" value="Genomic_DNA"/>
</dbReference>
<comment type="caution">
    <text evidence="2">The sequence shown here is derived from an EMBL/GenBank/DDBJ whole genome shotgun (WGS) entry which is preliminary data.</text>
</comment>
<gene>
    <name evidence="2" type="ORF">ACFPZN_44575</name>
</gene>
<evidence type="ECO:0000313" key="2">
    <source>
        <dbReference type="EMBL" id="MFC5752731.1"/>
    </source>
</evidence>
<organism evidence="2 3">
    <name type="scientific">Actinomadura rugatobispora</name>
    <dbReference type="NCBI Taxonomy" id="1994"/>
    <lineage>
        <taxon>Bacteria</taxon>
        <taxon>Bacillati</taxon>
        <taxon>Actinomycetota</taxon>
        <taxon>Actinomycetes</taxon>
        <taxon>Streptosporangiales</taxon>
        <taxon>Thermomonosporaceae</taxon>
        <taxon>Actinomadura</taxon>
    </lineage>
</organism>
<feature type="chain" id="PRO_5045692728" evidence="1">
    <location>
        <begin position="28"/>
        <end position="125"/>
    </location>
</feature>
<dbReference type="Proteomes" id="UP001596074">
    <property type="component" value="Unassembled WGS sequence"/>
</dbReference>
<name>A0ABW1ADZ0_9ACTN</name>
<accession>A0ABW1ADZ0</accession>
<evidence type="ECO:0000313" key="3">
    <source>
        <dbReference type="Proteomes" id="UP001596074"/>
    </source>
</evidence>
<sequence length="125" mass="13515">MSRWFTALAAPPLALTVALVPAAPALAATGTLDIHIIDTTNDNHFVLDLVQLKDPAARSCHDAPQETSDRRIFSIENKTDQHVLLADRPCEELLAADSFSGHILASGDTTDLHPQNVKAVYFPFG</sequence>
<reference evidence="3" key="1">
    <citation type="journal article" date="2019" name="Int. J. Syst. Evol. Microbiol.">
        <title>The Global Catalogue of Microorganisms (GCM) 10K type strain sequencing project: providing services to taxonomists for standard genome sequencing and annotation.</title>
        <authorList>
            <consortium name="The Broad Institute Genomics Platform"/>
            <consortium name="The Broad Institute Genome Sequencing Center for Infectious Disease"/>
            <person name="Wu L."/>
            <person name="Ma J."/>
        </authorList>
    </citation>
    <scope>NUCLEOTIDE SEQUENCE [LARGE SCALE GENOMIC DNA]</scope>
    <source>
        <strain evidence="3">KCTC 42087</strain>
    </source>
</reference>
<proteinExistence type="predicted"/>
<feature type="signal peptide" evidence="1">
    <location>
        <begin position="1"/>
        <end position="27"/>
    </location>
</feature>